<proteinExistence type="predicted"/>
<name>A0A381T7G4_9ZZZZ</name>
<reference evidence="1" key="1">
    <citation type="submission" date="2018-05" db="EMBL/GenBank/DDBJ databases">
        <authorList>
            <person name="Lanie J.A."/>
            <person name="Ng W.-L."/>
            <person name="Kazmierczak K.M."/>
            <person name="Andrzejewski T.M."/>
            <person name="Davidsen T.M."/>
            <person name="Wayne K.J."/>
            <person name="Tettelin H."/>
            <person name="Glass J.I."/>
            <person name="Rusch D."/>
            <person name="Podicherti R."/>
            <person name="Tsui H.-C.T."/>
            <person name="Winkler M.E."/>
        </authorList>
    </citation>
    <scope>NUCLEOTIDE SEQUENCE</scope>
</reference>
<evidence type="ECO:0008006" key="2">
    <source>
        <dbReference type="Google" id="ProtNLM"/>
    </source>
</evidence>
<sequence length="271" mass="30674">MDIRSVEPDLTIPKLEAGQPDIGKRVKQTIPDYEQTGVYHVTYLPTDWVKGKRYPVLIEYAGNNYRGAYGDISTGRPEGSNMGYGISGGRGFIWVCLPYLNATGDNIALTWWGDSKNRTARPTLDYCNKAVPWICEKYGGDTDRVILCGFSRGAIACNYLGLHDDETAKLWRAFIPYSHYDGIATWPYPASDRDSALTRLKRLAKRPQFICHEVTSSQLNLAATKKWIESTGIKANLTFAKTGFRNHNDAWLLRNSPARKYLRAWLKRVLQ</sequence>
<gene>
    <name evidence="1" type="ORF">METZ01_LOCUS62557</name>
</gene>
<dbReference type="InterPro" id="IPR029058">
    <property type="entry name" value="AB_hydrolase_fold"/>
</dbReference>
<accession>A0A381T7G4</accession>
<dbReference type="Gene3D" id="3.40.50.1820">
    <property type="entry name" value="alpha/beta hydrolase"/>
    <property type="match status" value="1"/>
</dbReference>
<dbReference type="EMBL" id="UINC01003842">
    <property type="protein sequence ID" value="SVA09703.1"/>
    <property type="molecule type" value="Genomic_DNA"/>
</dbReference>
<protein>
    <recommendedName>
        <fullName evidence="2">Peptidase S9 prolyl oligopeptidase catalytic domain-containing protein</fullName>
    </recommendedName>
</protein>
<evidence type="ECO:0000313" key="1">
    <source>
        <dbReference type="EMBL" id="SVA09703.1"/>
    </source>
</evidence>
<dbReference type="SUPFAM" id="SSF53474">
    <property type="entry name" value="alpha/beta-Hydrolases"/>
    <property type="match status" value="1"/>
</dbReference>
<dbReference type="AlphaFoldDB" id="A0A381T7G4"/>
<organism evidence="1">
    <name type="scientific">marine metagenome</name>
    <dbReference type="NCBI Taxonomy" id="408172"/>
    <lineage>
        <taxon>unclassified sequences</taxon>
        <taxon>metagenomes</taxon>
        <taxon>ecological metagenomes</taxon>
    </lineage>
</organism>